<reference evidence="2" key="1">
    <citation type="submission" date="2016-06" db="EMBL/GenBank/DDBJ databases">
        <title>Parallel loss of symbiosis genes in relatives of nitrogen-fixing non-legume Parasponia.</title>
        <authorList>
            <person name="Van Velzen R."/>
            <person name="Holmer R."/>
            <person name="Bu F."/>
            <person name="Rutten L."/>
            <person name="Van Zeijl A."/>
            <person name="Liu W."/>
            <person name="Santuari L."/>
            <person name="Cao Q."/>
            <person name="Sharma T."/>
            <person name="Shen D."/>
            <person name="Roswanjaya Y."/>
            <person name="Wardhani T."/>
            <person name="Kalhor M.S."/>
            <person name="Jansen J."/>
            <person name="Van den Hoogen J."/>
            <person name="Gungor B."/>
            <person name="Hartog M."/>
            <person name="Hontelez J."/>
            <person name="Verver J."/>
            <person name="Yang W.-C."/>
            <person name="Schijlen E."/>
            <person name="Repin R."/>
            <person name="Schilthuizen M."/>
            <person name="Schranz E."/>
            <person name="Heidstra R."/>
            <person name="Miyata K."/>
            <person name="Fedorova E."/>
            <person name="Kohlen W."/>
            <person name="Bisseling T."/>
            <person name="Smit S."/>
            <person name="Geurts R."/>
        </authorList>
    </citation>
    <scope>NUCLEOTIDE SEQUENCE [LARGE SCALE GENOMIC DNA]</scope>
    <source>
        <strain evidence="2">cv. WU1-14</strain>
    </source>
</reference>
<keyword evidence="2" id="KW-1185">Reference proteome</keyword>
<feature type="non-terminal residue" evidence="1">
    <location>
        <position position="258"/>
    </location>
</feature>
<dbReference type="SUPFAM" id="SSF57756">
    <property type="entry name" value="Retrovirus zinc finger-like domains"/>
    <property type="match status" value="1"/>
</dbReference>
<dbReference type="InterPro" id="IPR036875">
    <property type="entry name" value="Znf_CCHC_sf"/>
</dbReference>
<sequence>MSSLMTHVILMKETNEDEGEEKKGIALKAALQESNEEEEEFTKSELKDIALLDKRYKKYLNFKRKNFKKNIKGNDFREKKMKDDPITCFEYKKPGHIRNECPLRRKMKKNAMKATWDDSEEEESNREEQEKIANMCFMAIENEVTSLEPKSKFHDVSDTSNEFSDCDCDSSYENLLSDFNNLYKNYEKLIFKNNTLKKEILSLSKIVKKFTKEKEVKLPCSSFDILSKENTSLNDKIFDLTKIVHKFTNRKKNFGIML</sequence>
<dbReference type="AlphaFoldDB" id="A0A2P5D1R5"/>
<dbReference type="GO" id="GO:0008270">
    <property type="term" value="F:zinc ion binding"/>
    <property type="evidence" value="ECO:0007669"/>
    <property type="project" value="InterPro"/>
</dbReference>
<gene>
    <name evidence="1" type="ORF">PanWU01x14_104160</name>
</gene>
<proteinExistence type="predicted"/>
<dbReference type="Proteomes" id="UP000237105">
    <property type="component" value="Unassembled WGS sequence"/>
</dbReference>
<organism evidence="1 2">
    <name type="scientific">Parasponia andersonii</name>
    <name type="common">Sponia andersonii</name>
    <dbReference type="NCBI Taxonomy" id="3476"/>
    <lineage>
        <taxon>Eukaryota</taxon>
        <taxon>Viridiplantae</taxon>
        <taxon>Streptophyta</taxon>
        <taxon>Embryophyta</taxon>
        <taxon>Tracheophyta</taxon>
        <taxon>Spermatophyta</taxon>
        <taxon>Magnoliopsida</taxon>
        <taxon>eudicotyledons</taxon>
        <taxon>Gunneridae</taxon>
        <taxon>Pentapetalae</taxon>
        <taxon>rosids</taxon>
        <taxon>fabids</taxon>
        <taxon>Rosales</taxon>
        <taxon>Cannabaceae</taxon>
        <taxon>Parasponia</taxon>
    </lineage>
</organism>
<accession>A0A2P5D1R5</accession>
<comment type="caution">
    <text evidence="1">The sequence shown here is derived from an EMBL/GenBank/DDBJ whole genome shotgun (WGS) entry which is preliminary data.</text>
</comment>
<dbReference type="GO" id="GO:0003676">
    <property type="term" value="F:nucleic acid binding"/>
    <property type="evidence" value="ECO:0007669"/>
    <property type="project" value="InterPro"/>
</dbReference>
<dbReference type="EMBL" id="JXTB01000073">
    <property type="protein sequence ID" value="PON67241.1"/>
    <property type="molecule type" value="Genomic_DNA"/>
</dbReference>
<evidence type="ECO:0000313" key="1">
    <source>
        <dbReference type="EMBL" id="PON67241.1"/>
    </source>
</evidence>
<evidence type="ECO:0000313" key="2">
    <source>
        <dbReference type="Proteomes" id="UP000237105"/>
    </source>
</evidence>
<protein>
    <submittedName>
        <fullName evidence="1">Zinc finger, CCHC-type</fullName>
    </submittedName>
</protein>
<name>A0A2P5D1R5_PARAD</name>
<dbReference type="OrthoDB" id="1751154at2759"/>